<protein>
    <submittedName>
        <fullName evidence="1">Uncharacterized protein</fullName>
    </submittedName>
</protein>
<dbReference type="AlphaFoldDB" id="A0A1J5RVJ3"/>
<dbReference type="InterPro" id="IPR019734">
    <property type="entry name" value="TPR_rpt"/>
</dbReference>
<comment type="caution">
    <text evidence="1">The sequence shown here is derived from an EMBL/GenBank/DDBJ whole genome shotgun (WGS) entry which is preliminary data.</text>
</comment>
<name>A0A1J5RVJ3_9ZZZZ</name>
<dbReference type="InterPro" id="IPR011990">
    <property type="entry name" value="TPR-like_helical_dom_sf"/>
</dbReference>
<dbReference type="SUPFAM" id="SSF48452">
    <property type="entry name" value="TPR-like"/>
    <property type="match status" value="1"/>
</dbReference>
<dbReference type="Gene3D" id="1.25.40.10">
    <property type="entry name" value="Tetratricopeptide repeat domain"/>
    <property type="match status" value="1"/>
</dbReference>
<accession>A0A1J5RVJ3</accession>
<dbReference type="EMBL" id="MLJW01000156">
    <property type="protein sequence ID" value="OIQ95991.1"/>
    <property type="molecule type" value="Genomic_DNA"/>
</dbReference>
<dbReference type="Pfam" id="PF13181">
    <property type="entry name" value="TPR_8"/>
    <property type="match status" value="2"/>
</dbReference>
<proteinExistence type="predicted"/>
<gene>
    <name evidence="1" type="ORF">GALL_219880</name>
</gene>
<reference evidence="1" key="1">
    <citation type="submission" date="2016-10" db="EMBL/GenBank/DDBJ databases">
        <title>Sequence of Gallionella enrichment culture.</title>
        <authorList>
            <person name="Poehlein A."/>
            <person name="Muehling M."/>
            <person name="Daniel R."/>
        </authorList>
    </citation>
    <scope>NUCLEOTIDE SEQUENCE</scope>
</reference>
<organism evidence="1">
    <name type="scientific">mine drainage metagenome</name>
    <dbReference type="NCBI Taxonomy" id="410659"/>
    <lineage>
        <taxon>unclassified sequences</taxon>
        <taxon>metagenomes</taxon>
        <taxon>ecological metagenomes</taxon>
    </lineage>
</organism>
<sequence>MNRIERILEFLKATPKDNFLRHALALEYLKMNEDEKAKQLFLEILNESPNYIGSYYHLAKLLEKMNNKESAIHWYEKGMAAAKEAKDQHAYNELQAAYEDLVY</sequence>
<evidence type="ECO:0000313" key="1">
    <source>
        <dbReference type="EMBL" id="OIQ95991.1"/>
    </source>
</evidence>